<comment type="caution">
    <text evidence="2">The sequence shown here is derived from an EMBL/GenBank/DDBJ whole genome shotgun (WGS) entry which is preliminary data.</text>
</comment>
<dbReference type="STRING" id="1210090.GCA_001613185_06374"/>
<dbReference type="GO" id="GO:0046872">
    <property type="term" value="F:metal ion binding"/>
    <property type="evidence" value="ECO:0007669"/>
    <property type="project" value="UniProtKB-KW"/>
</dbReference>
<dbReference type="InterPro" id="IPR052567">
    <property type="entry name" value="OP_Dioxygenase"/>
</dbReference>
<dbReference type="GO" id="GO:0016787">
    <property type="term" value="F:hydrolase activity"/>
    <property type="evidence" value="ECO:0007669"/>
    <property type="project" value="UniProtKB-KW"/>
</dbReference>
<dbReference type="Gene3D" id="1.10.3210.10">
    <property type="entry name" value="Hypothetical protein af1432"/>
    <property type="match status" value="1"/>
</dbReference>
<dbReference type="Proteomes" id="UP000252586">
    <property type="component" value="Unassembled WGS sequence"/>
</dbReference>
<feature type="binding site" evidence="1">
    <location>
        <position position="104"/>
    </location>
    <ligand>
        <name>Mg(2+)</name>
        <dbReference type="ChEBI" id="CHEBI:18420"/>
        <label>1</label>
        <note>catalytic</note>
    </ligand>
</feature>
<feature type="binding site" evidence="1">
    <location>
        <position position="85"/>
    </location>
    <ligand>
        <name>Mg(2+)</name>
        <dbReference type="ChEBI" id="CHEBI:18420"/>
        <label>1</label>
        <note>catalytic</note>
    </ligand>
</feature>
<protein>
    <submittedName>
        <fullName evidence="2">Putative HD phosphohydrolase</fullName>
    </submittedName>
</protein>
<dbReference type="PRINTS" id="PR00377">
    <property type="entry name" value="IMPHPHTASES"/>
</dbReference>
<dbReference type="Gene3D" id="3.30.540.10">
    <property type="entry name" value="Fructose-1,6-Bisphosphatase, subunit A, domain 1"/>
    <property type="match status" value="1"/>
</dbReference>
<dbReference type="PANTHER" id="PTHR40202">
    <property type="match status" value="1"/>
</dbReference>
<dbReference type="AlphaFoldDB" id="A0A366DK19"/>
<dbReference type="OrthoDB" id="3530320at2"/>
<evidence type="ECO:0000256" key="1">
    <source>
        <dbReference type="PIRSR" id="PIRSR600760-2"/>
    </source>
</evidence>
<dbReference type="SUPFAM" id="SSF56655">
    <property type="entry name" value="Carbohydrate phosphatase"/>
    <property type="match status" value="1"/>
</dbReference>
<accession>A0A366DK19</accession>
<keyword evidence="3" id="KW-1185">Reference proteome</keyword>
<organism evidence="2 3">
    <name type="scientific">Nocardia puris</name>
    <dbReference type="NCBI Taxonomy" id="208602"/>
    <lineage>
        <taxon>Bacteria</taxon>
        <taxon>Bacillati</taxon>
        <taxon>Actinomycetota</taxon>
        <taxon>Actinomycetes</taxon>
        <taxon>Mycobacteriales</taxon>
        <taxon>Nocardiaceae</taxon>
        <taxon>Nocardia</taxon>
    </lineage>
</organism>
<dbReference type="SUPFAM" id="SSF109604">
    <property type="entry name" value="HD-domain/PDEase-like"/>
    <property type="match status" value="1"/>
</dbReference>
<gene>
    <name evidence="2" type="ORF">DFR74_106262</name>
</gene>
<comment type="cofactor">
    <cofactor evidence="1">
        <name>Mg(2+)</name>
        <dbReference type="ChEBI" id="CHEBI:18420"/>
    </cofactor>
</comment>
<name>A0A366DK19_9NOCA</name>
<evidence type="ECO:0000313" key="3">
    <source>
        <dbReference type="Proteomes" id="UP000252586"/>
    </source>
</evidence>
<proteinExistence type="predicted"/>
<feature type="binding site" evidence="1">
    <location>
        <position position="221"/>
    </location>
    <ligand>
        <name>Mg(2+)</name>
        <dbReference type="ChEBI" id="CHEBI:18420"/>
        <label>1</label>
        <note>catalytic</note>
    </ligand>
</feature>
<reference evidence="2 3" key="1">
    <citation type="submission" date="2018-06" db="EMBL/GenBank/DDBJ databases">
        <title>Genomic Encyclopedia of Type Strains, Phase IV (KMG-IV): sequencing the most valuable type-strain genomes for metagenomic binning, comparative biology and taxonomic classification.</title>
        <authorList>
            <person name="Goeker M."/>
        </authorList>
    </citation>
    <scope>NUCLEOTIDE SEQUENCE [LARGE SCALE GENOMIC DNA]</scope>
    <source>
        <strain evidence="2 3">DSM 44599</strain>
    </source>
</reference>
<keyword evidence="1" id="KW-0460">Magnesium</keyword>
<dbReference type="InterPro" id="IPR000760">
    <property type="entry name" value="Inositol_monophosphatase-like"/>
</dbReference>
<dbReference type="PANTHER" id="PTHR40202:SF1">
    <property type="entry name" value="HD DOMAIN-CONTAINING PROTEIN"/>
    <property type="match status" value="1"/>
</dbReference>
<dbReference type="RefSeq" id="WP_113975176.1">
    <property type="nucleotide sequence ID" value="NZ_CP107943.1"/>
</dbReference>
<feature type="binding site" evidence="1">
    <location>
        <position position="101"/>
    </location>
    <ligand>
        <name>Mg(2+)</name>
        <dbReference type="ChEBI" id="CHEBI:18420"/>
        <label>1</label>
        <note>catalytic</note>
    </ligand>
</feature>
<dbReference type="EMBL" id="QNRE01000006">
    <property type="protein sequence ID" value="RBO90376.1"/>
    <property type="molecule type" value="Genomic_DNA"/>
</dbReference>
<evidence type="ECO:0000313" key="2">
    <source>
        <dbReference type="EMBL" id="RBO90376.1"/>
    </source>
</evidence>
<keyword evidence="2" id="KW-0378">Hydrolase</keyword>
<keyword evidence="1" id="KW-0479">Metal-binding</keyword>
<dbReference type="Pfam" id="PF00459">
    <property type="entry name" value="Inositol_P"/>
    <property type="match status" value="1"/>
</dbReference>
<dbReference type="Gene3D" id="3.40.190.80">
    <property type="match status" value="1"/>
</dbReference>
<sequence>MTGSEVIRWPVPEPELPAETDSVLAAAARAAAAGFRDARARFTRAELAEKVEMGADGTPTMRLDVLVDGRIVDVANANGVNLLSEEIGAVDLGSARTLVVDPVDGTANAAAGVPLSAFSAAIVHDGIAVEALTCWLDTGRCWHAVAGRPAPYRTTGRRELDGAAVSLLRPHARNADAWWRVTRRAERVRILSTSCLEAALVAEGSVDAFADTGSDTHRLMDLVAALVLVPAAGGAVRDAFGRPIDFDPDLTRRWSGVVAASERLADQLCAEIAATTPALTGAELAALIDGLAGLPYGGEAVDQRTHALQTAWHAARSGATDEVVLAAALHDIGRAASVRAEFPGLPHEVSGARFVERHIGARAGWLVGQHVPAKRYLVATDPGYASTLSPASIASLRAQGGPMDDREVAEFAAHPDAGTAALLRRWDDAAKDPTAPALPLADVLAAYARIRADGGTGPR</sequence>